<feature type="region of interest" description="Disordered" evidence="3">
    <location>
        <begin position="73"/>
        <end position="98"/>
    </location>
</feature>
<dbReference type="Gene3D" id="3.30.300.30">
    <property type="match status" value="1"/>
</dbReference>
<evidence type="ECO:0000313" key="5">
    <source>
        <dbReference type="EMBL" id="MBD2830537.1"/>
    </source>
</evidence>
<dbReference type="PANTHER" id="PTHR44845">
    <property type="entry name" value="CARRIER DOMAIN-CONTAINING PROTEIN"/>
    <property type="match status" value="1"/>
</dbReference>
<evidence type="ECO:0000256" key="2">
    <source>
        <dbReference type="ARBA" id="ARBA00022553"/>
    </source>
</evidence>
<dbReference type="Pfam" id="PF13193">
    <property type="entry name" value="AMP-binding_C"/>
    <property type="match status" value="1"/>
</dbReference>
<feature type="compositionally biased region" description="Basic and acidic residues" evidence="3">
    <location>
        <begin position="73"/>
        <end position="86"/>
    </location>
</feature>
<keyword evidence="1" id="KW-0596">Phosphopantetheine</keyword>
<gene>
    <name evidence="5" type="ORF">ID875_29260</name>
</gene>
<evidence type="ECO:0000256" key="3">
    <source>
        <dbReference type="SAM" id="MobiDB-lite"/>
    </source>
</evidence>
<feature type="region of interest" description="Disordered" evidence="3">
    <location>
        <begin position="1"/>
        <end position="20"/>
    </location>
</feature>
<proteinExistence type="predicted"/>
<accession>A0A927GPZ3</accession>
<dbReference type="PANTHER" id="PTHR44845:SF6">
    <property type="entry name" value="BETA-ALANINE-ACTIVATING ENZYME"/>
    <property type="match status" value="1"/>
</dbReference>
<organism evidence="5">
    <name type="scientific">Streptomyces globisporus</name>
    <dbReference type="NCBI Taxonomy" id="1908"/>
    <lineage>
        <taxon>Bacteria</taxon>
        <taxon>Bacillati</taxon>
        <taxon>Actinomycetota</taxon>
        <taxon>Actinomycetes</taxon>
        <taxon>Kitasatosporales</taxon>
        <taxon>Streptomycetaceae</taxon>
        <taxon>Streptomyces</taxon>
    </lineage>
</organism>
<comment type="caution">
    <text evidence="5">The sequence shown here is derived from an EMBL/GenBank/DDBJ whole genome shotgun (WGS) entry which is preliminary data.</text>
</comment>
<dbReference type="InterPro" id="IPR025110">
    <property type="entry name" value="AMP-bd_C"/>
</dbReference>
<reference evidence="5" key="1">
    <citation type="journal article" date="2020" name="PLoS ONE">
        <title>Isolation and characterization of Streptomyces bacteriophages and Streptomyces strains encoding biosynthetic arsenals: Streptomyces strains and phages for antibiotic discovery.</title>
        <authorList>
            <person name="Montano E.T."/>
            <person name="Nideffer J.F."/>
            <person name="Brumage L."/>
            <person name="Erb M."/>
            <person name="Derman A.I."/>
            <person name="Davis J.P."/>
            <person name="Estrada E."/>
            <person name="Fu S."/>
            <person name="Le D."/>
            <person name="Vuppala A."/>
            <person name="Tran C."/>
            <person name="Luterstein E."/>
            <person name="Lakkaraju S."/>
            <person name="Panchagnula S."/>
            <person name="Ren C."/>
            <person name="Doan J."/>
            <person name="Tran S."/>
            <person name="Soriano J."/>
            <person name="Fujita Y."/>
            <person name="Gutala P."/>
            <person name="Fujii Q."/>
            <person name="Lee M."/>
            <person name="Bui A."/>
            <person name="Villarreal C."/>
            <person name="Shing S.R."/>
            <person name="Kim S."/>
            <person name="Freeman D."/>
            <person name="Racha V."/>
            <person name="Ho A."/>
            <person name="Kumar P."/>
            <person name="Falah K."/>
            <person name="Dawson T."/>
            <person name="Enustun E."/>
            <person name="Prichard A."/>
            <person name="Gomez A."/>
            <person name="Khanna K."/>
            <person name="Trigg S."/>
            <person name="Fernandez L."/>
            <person name="Pogliano K."/>
            <person name="Pogliano J."/>
        </authorList>
    </citation>
    <scope>NUCLEOTIDE SEQUENCE</scope>
    <source>
        <strain evidence="5">QF2</strain>
    </source>
</reference>
<evidence type="ECO:0000256" key="1">
    <source>
        <dbReference type="ARBA" id="ARBA00022450"/>
    </source>
</evidence>
<dbReference type="EMBL" id="JACWUS010000026">
    <property type="protein sequence ID" value="MBD2830537.1"/>
    <property type="molecule type" value="Genomic_DNA"/>
</dbReference>
<dbReference type="AlphaFoldDB" id="A0A927GPZ3"/>
<name>A0A927GPZ3_STRGL</name>
<feature type="domain" description="AMP-binding enzyme C-terminal" evidence="4">
    <location>
        <begin position="22"/>
        <end position="71"/>
    </location>
</feature>
<sequence length="98" mass="10603">MRAAGGDRRRGRGPQAGQPEAAHLVAYAVRAEEPHGTDQALRAKLAERLPHYMVPTAVVTLDALPLTVNGKLDRAALPDPGGREPPEIPAPTTRRYRH</sequence>
<dbReference type="InterPro" id="IPR045851">
    <property type="entry name" value="AMP-bd_C_sf"/>
</dbReference>
<evidence type="ECO:0000259" key="4">
    <source>
        <dbReference type="Pfam" id="PF13193"/>
    </source>
</evidence>
<keyword evidence="2" id="KW-0597">Phosphoprotein</keyword>
<dbReference type="SUPFAM" id="SSF56801">
    <property type="entry name" value="Acetyl-CoA synthetase-like"/>
    <property type="match status" value="1"/>
</dbReference>
<protein>
    <recommendedName>
        <fullName evidence="4">AMP-binding enzyme C-terminal domain-containing protein</fullName>
    </recommendedName>
</protein>